<reference evidence="1 2" key="1">
    <citation type="submission" date="2019-09" db="EMBL/GenBank/DDBJ databases">
        <title>Genome sequence and assembly of Adhaeribacter sp.</title>
        <authorList>
            <person name="Chhetri G."/>
        </authorList>
    </citation>
    <scope>NUCLEOTIDE SEQUENCE [LARGE SCALE GENOMIC DNA]</scope>
    <source>
        <strain evidence="1 2">DK36</strain>
    </source>
</reference>
<evidence type="ECO:0000313" key="1">
    <source>
        <dbReference type="EMBL" id="KAA5544750.1"/>
    </source>
</evidence>
<dbReference type="RefSeq" id="WP_150089000.1">
    <property type="nucleotide sequence ID" value="NZ_VWSF01000010.1"/>
</dbReference>
<dbReference type="EMBL" id="VWSF01000010">
    <property type="protein sequence ID" value="KAA5544750.1"/>
    <property type="molecule type" value="Genomic_DNA"/>
</dbReference>
<proteinExistence type="predicted"/>
<gene>
    <name evidence="1" type="ORF">F0145_13760</name>
</gene>
<keyword evidence="2" id="KW-1185">Reference proteome</keyword>
<sequence>MRVRIVCYEDVDAWILGKFARRLHEQLVSLQIEADIAKVPDPSADINHHIIYLEYEGRTSPVETLMITHIDDIRKLNLVKRQLQTAQVGICMSEGTMIELANSGIPREKLAFINPAHDEVMQPRKIKIGITSKVQPDGCKRETMLLELSEYISPANFEFVIMGFGWEPILDKIKAKGFSVTYYPEFNYKIYLDLIPVLDYYLYLGMDEGSMGFMDALAAGVKTIVTPQGYHLDADCGITHAFVTIDELISIFNKIAAERQALLNSIASWNWRDYALKHLEIWHYLIKKEKGLPLNGAAQGKYKDGLNSLLNLKVNSLASDQKLQYKFKLYKGAFDRTLYKLRKIKDFKTLKKKIANNLAKRK</sequence>
<name>A0A5M6DED0_9BACT</name>
<dbReference type="SUPFAM" id="SSF53756">
    <property type="entry name" value="UDP-Glycosyltransferase/glycogen phosphorylase"/>
    <property type="match status" value="1"/>
</dbReference>
<comment type="caution">
    <text evidence="1">The sequence shown here is derived from an EMBL/GenBank/DDBJ whole genome shotgun (WGS) entry which is preliminary data.</text>
</comment>
<accession>A0A5M6DED0</accession>
<organism evidence="1 2">
    <name type="scientific">Adhaeribacter rhizoryzae</name>
    <dbReference type="NCBI Taxonomy" id="2607907"/>
    <lineage>
        <taxon>Bacteria</taxon>
        <taxon>Pseudomonadati</taxon>
        <taxon>Bacteroidota</taxon>
        <taxon>Cytophagia</taxon>
        <taxon>Cytophagales</taxon>
        <taxon>Hymenobacteraceae</taxon>
        <taxon>Adhaeribacter</taxon>
    </lineage>
</organism>
<evidence type="ECO:0000313" key="2">
    <source>
        <dbReference type="Proteomes" id="UP000323426"/>
    </source>
</evidence>
<dbReference type="AlphaFoldDB" id="A0A5M6DED0"/>
<protein>
    <submittedName>
        <fullName evidence="1">Uncharacterized protein</fullName>
    </submittedName>
</protein>
<dbReference type="Proteomes" id="UP000323426">
    <property type="component" value="Unassembled WGS sequence"/>
</dbReference>